<reference evidence="2 3" key="1">
    <citation type="journal article" date="2021" name="Sci. Rep.">
        <title>Genome sequencing of the multicellular alga Astrephomene provides insights into convergent evolution of germ-soma differentiation.</title>
        <authorList>
            <person name="Yamashita S."/>
            <person name="Yamamoto K."/>
            <person name="Matsuzaki R."/>
            <person name="Suzuki S."/>
            <person name="Yamaguchi H."/>
            <person name="Hirooka S."/>
            <person name="Minakuchi Y."/>
            <person name="Miyagishima S."/>
            <person name="Kawachi M."/>
            <person name="Toyoda A."/>
            <person name="Nozaki H."/>
        </authorList>
    </citation>
    <scope>NUCLEOTIDE SEQUENCE [LARGE SCALE GENOMIC DNA]</scope>
    <source>
        <strain evidence="2 3">NIES-4017</strain>
    </source>
</reference>
<dbReference type="EMBL" id="BMAR01000009">
    <property type="protein sequence ID" value="GFR45182.1"/>
    <property type="molecule type" value="Genomic_DNA"/>
</dbReference>
<evidence type="ECO:0000313" key="2">
    <source>
        <dbReference type="EMBL" id="GFR45182.1"/>
    </source>
</evidence>
<protein>
    <recommendedName>
        <fullName evidence="4">Transmembrane protein</fullName>
    </recommendedName>
</protein>
<dbReference type="PANTHER" id="PTHR36784:SF1">
    <property type="entry name" value="HISTONE-LYSINE N-METHYLTRANSFERASE"/>
    <property type="match status" value="1"/>
</dbReference>
<feature type="transmembrane region" description="Helical" evidence="1">
    <location>
        <begin position="94"/>
        <end position="122"/>
    </location>
</feature>
<comment type="caution">
    <text evidence="2">The sequence shown here is derived from an EMBL/GenBank/DDBJ whole genome shotgun (WGS) entry which is preliminary data.</text>
</comment>
<dbReference type="PANTHER" id="PTHR36784">
    <property type="entry name" value="HISTONE-LYSINE N-METHYLTRANSFERASE"/>
    <property type="match status" value="1"/>
</dbReference>
<keyword evidence="3" id="KW-1185">Reference proteome</keyword>
<proteinExistence type="predicted"/>
<keyword evidence="1" id="KW-0812">Transmembrane</keyword>
<accession>A0AAD3DQN2</accession>
<feature type="transmembrane region" description="Helical" evidence="1">
    <location>
        <begin position="143"/>
        <end position="161"/>
    </location>
</feature>
<feature type="transmembrane region" description="Helical" evidence="1">
    <location>
        <begin position="181"/>
        <end position="202"/>
    </location>
</feature>
<keyword evidence="1" id="KW-0472">Membrane</keyword>
<gene>
    <name evidence="2" type="ORF">Agub_g6570</name>
</gene>
<keyword evidence="1" id="KW-1133">Transmembrane helix</keyword>
<evidence type="ECO:0000313" key="3">
    <source>
        <dbReference type="Proteomes" id="UP001054857"/>
    </source>
</evidence>
<dbReference type="Proteomes" id="UP001054857">
    <property type="component" value="Unassembled WGS sequence"/>
</dbReference>
<evidence type="ECO:0000256" key="1">
    <source>
        <dbReference type="SAM" id="Phobius"/>
    </source>
</evidence>
<organism evidence="2 3">
    <name type="scientific">Astrephomene gubernaculifera</name>
    <dbReference type="NCBI Taxonomy" id="47775"/>
    <lineage>
        <taxon>Eukaryota</taxon>
        <taxon>Viridiplantae</taxon>
        <taxon>Chlorophyta</taxon>
        <taxon>core chlorophytes</taxon>
        <taxon>Chlorophyceae</taxon>
        <taxon>CS clade</taxon>
        <taxon>Chlamydomonadales</taxon>
        <taxon>Astrephomenaceae</taxon>
        <taxon>Astrephomene</taxon>
    </lineage>
</organism>
<sequence length="221" mass="24219">MRQRPPTTEKFDVVDSLLGNNSKIETSAEPLDEQEQEAIIQEFEILAIQQHRTWRSVFGAGTVAAGLFFLYAAWRQKVEPYGVRYTGELRSVTGASTVTAVLALQGVSLLLAAAGLLVNLPPKAGAGQREAAGCLPFAVRQRLALWSGVLGAAGAGVYWAAALVRMVQLHGAQYGKRWELSWLPAGPLAACLVCCYVASSLYGTEREIQRLRSYRYRYKKL</sequence>
<name>A0AAD3DQN2_9CHLO</name>
<feature type="transmembrane region" description="Helical" evidence="1">
    <location>
        <begin position="57"/>
        <end position="74"/>
    </location>
</feature>
<dbReference type="AlphaFoldDB" id="A0AAD3DQN2"/>
<evidence type="ECO:0008006" key="4">
    <source>
        <dbReference type="Google" id="ProtNLM"/>
    </source>
</evidence>